<dbReference type="OrthoDB" id="7432683at2"/>
<proteinExistence type="predicted"/>
<protein>
    <recommendedName>
        <fullName evidence="3">Carboxypeptidase-like regulatory domain-containing protein</fullName>
    </recommendedName>
</protein>
<evidence type="ECO:0000313" key="1">
    <source>
        <dbReference type="EMBL" id="AXG74808.1"/>
    </source>
</evidence>
<name>A0A345HDZ8_9FLAO</name>
<dbReference type="Proteomes" id="UP000253951">
    <property type="component" value="Chromosome"/>
</dbReference>
<keyword evidence="2" id="KW-1185">Reference proteome</keyword>
<dbReference type="RefSeq" id="WP_114678566.1">
    <property type="nucleotide sequence ID" value="NZ_CP031188.1"/>
</dbReference>
<gene>
    <name evidence="1" type="ORF">DVK85_11435</name>
</gene>
<accession>A0A345HDZ8</accession>
<dbReference type="AlphaFoldDB" id="A0A345HDZ8"/>
<dbReference type="SUPFAM" id="SSF49464">
    <property type="entry name" value="Carboxypeptidase regulatory domain-like"/>
    <property type="match status" value="1"/>
</dbReference>
<dbReference type="Pfam" id="PF13715">
    <property type="entry name" value="CarbopepD_reg_2"/>
    <property type="match status" value="1"/>
</dbReference>
<dbReference type="InterPro" id="IPR008969">
    <property type="entry name" value="CarboxyPept-like_regulatory"/>
</dbReference>
<dbReference type="KEGG" id="fat:DVK85_11435"/>
<reference evidence="1 2" key="1">
    <citation type="submission" date="2018-07" db="EMBL/GenBank/DDBJ databases">
        <title>Complete genome sequence of Flavobacterium arcticum type strain SM1502T.</title>
        <authorList>
            <person name="Li Y."/>
            <person name="Li D.-D."/>
        </authorList>
    </citation>
    <scope>NUCLEOTIDE SEQUENCE [LARGE SCALE GENOMIC DNA]</scope>
    <source>
        <strain evidence="1 2">SM1502</strain>
    </source>
</reference>
<organism evidence="1 2">
    <name type="scientific">Flavobacterium arcticum</name>
    <dbReference type="NCBI Taxonomy" id="1784713"/>
    <lineage>
        <taxon>Bacteria</taxon>
        <taxon>Pseudomonadati</taxon>
        <taxon>Bacteroidota</taxon>
        <taxon>Flavobacteriia</taxon>
        <taxon>Flavobacteriales</taxon>
        <taxon>Flavobacteriaceae</taxon>
        <taxon>Flavobacterium</taxon>
    </lineage>
</organism>
<evidence type="ECO:0008006" key="3">
    <source>
        <dbReference type="Google" id="ProtNLM"/>
    </source>
</evidence>
<sequence length="210" mass="23682">MTSVEKGRFCTSCQKQVHDFTNVSDKEIKSILNNDKSACGRFRHDQLDRDLVIPKEKKSLWLWLAASAAIVSFIGVGTHEIVAQEPTNTEQHETNNEILGDIEVTPTSKDIITGVVSDHIGPLPTASIINKTTEQEVQTDIDGKFSVEANKGDRLEVNYIGYKIQNITINQNTNYNIVLEEDSALLGDVYIIKERTFFGRIFHWIGNIFR</sequence>
<evidence type="ECO:0000313" key="2">
    <source>
        <dbReference type="Proteomes" id="UP000253951"/>
    </source>
</evidence>
<dbReference type="EMBL" id="CP031188">
    <property type="protein sequence ID" value="AXG74808.1"/>
    <property type="molecule type" value="Genomic_DNA"/>
</dbReference>